<dbReference type="PROSITE" id="PS50229">
    <property type="entry name" value="WH1"/>
    <property type="match status" value="1"/>
</dbReference>
<dbReference type="InterPro" id="IPR003124">
    <property type="entry name" value="WH2_dom"/>
</dbReference>
<dbReference type="STRING" id="5078.A0A135LZJ4"/>
<dbReference type="GO" id="GO:0045010">
    <property type="term" value="P:actin nucleation"/>
    <property type="evidence" value="ECO:0007669"/>
    <property type="project" value="UniProtKB-ARBA"/>
</dbReference>
<dbReference type="GO" id="GO:0071933">
    <property type="term" value="F:Arp2/3 complex binding"/>
    <property type="evidence" value="ECO:0007669"/>
    <property type="project" value="UniProtKB-ARBA"/>
</dbReference>
<dbReference type="GO" id="GO:0003779">
    <property type="term" value="F:actin binding"/>
    <property type="evidence" value="ECO:0007669"/>
    <property type="project" value="InterPro"/>
</dbReference>
<gene>
    <name evidence="5" type="ORF">PGRI_075260</name>
</gene>
<proteinExistence type="predicted"/>
<evidence type="ECO:0000259" key="3">
    <source>
        <dbReference type="PROSITE" id="PS50229"/>
    </source>
</evidence>
<dbReference type="Gene3D" id="2.30.29.30">
    <property type="entry name" value="Pleckstrin-homology domain (PH domain)/Phosphotyrosine-binding domain (PTB)"/>
    <property type="match status" value="1"/>
</dbReference>
<keyword evidence="1" id="KW-0597">Phosphoprotein</keyword>
<dbReference type="InterPro" id="IPR033927">
    <property type="entry name" value="WASPfam_EVH1"/>
</dbReference>
<dbReference type="RefSeq" id="XP_040652917.1">
    <property type="nucleotide sequence ID" value="XM_040795240.1"/>
</dbReference>
<protein>
    <submittedName>
        <fullName evidence="5">Actin-binding FH2</fullName>
    </submittedName>
</protein>
<evidence type="ECO:0000313" key="6">
    <source>
        <dbReference type="Proteomes" id="UP000070168"/>
    </source>
</evidence>
<feature type="domain" description="WH2" evidence="4">
    <location>
        <begin position="572"/>
        <end position="594"/>
    </location>
</feature>
<name>A0A135LZJ4_PENPA</name>
<dbReference type="InterPro" id="IPR011993">
    <property type="entry name" value="PH-like_dom_sf"/>
</dbReference>
<dbReference type="PROSITE" id="PS51082">
    <property type="entry name" value="WH2"/>
    <property type="match status" value="1"/>
</dbReference>
<sequence length="1090" mass="118035">MPSILSDADKETVKRNVPKPANKILAVAVARLYVAYPDPQKWTYTGIQGAVVLCNDLVGRTFWLKIVDVSPASRGVIWDQEIYDNFPYNQDRTFFHTFELEACPAGLSFVDEKEAKTFIKKVQEREKHASKETSKTPFASSRGQGPAPVSNGKVGRSLFGSLLHRSTPAPSAPPPAPAPSIQVAPPPPTLAPSAPPAKPDLPFDTSDPSWKGLLDELKGMGITEDQIAENSDFIKAWIDQKQAAAAEPAPMEDQNKPKAAPPPPPPSAPPAPKLTTISPQDTGSSSTSRRGPPPPPPSRKARSEAPEEPASLPPREPSPPARRFNAPPPFADAGKFAEPAGPVPPRRPRATSNVNAGPPPPPRPPKTPMDDNHHNQPSQSRFGVPPAFSGDRKVSAPPAPPSRSPIPGGPPPPPPRTASPAAPPQLPPKVPPMAAGPPPPPARSPVSPPLPPPPAPRPVPAAPSSPAAAPPPPPRGPVSPPPAPPSAPSYSPSIPPPPPPGSAAPGGPPPPPPPGRGGPSMPPPPPPPAPVSGGPGGPPPPPPPPGHPGGGAPPPPPPPGGAAPPLPKPTGGREDLLASIRASGGNKAGVLRKVKDTEKKDRSNAMVPGAASESSAATPSAGGAPQGGLAGALQDALNKRKQRVSGSDDEKDNDDDCICLQMLPHTAFDNHNILQLKYRKPIPGSPAANSYTSWEPTKKWEPRKPYRLYKQSDSKDEDRKIRRRYDLASKCNTLRLNSPTRNRAARLASFQDSGMTTFQGFSLDEYCSITQEEEQVLLDYEARLIEKQRCGFKRHLRTCNECRFQRGNLASVVQGGPGKTPVIRSRQLRFDTSLDRCFPGISTIMSSTRPANAPFQNRFHYDAFDGLWTMYMARCHGCSSWQELRAFRLGSTFIHWKPTVSGFQNWDEAEIIGTCVDGPTCNHCFAKDHGSEKLRVVLGKWLDFCLESERRRLAFTLLGAWERLLKRYRKLEKVTPIKEVKDVVLDVMPVVAKVKTHDYLRIDLADILTLRLAFRKWVTVWENLHPEDRSFLEHSAWDESCKHFWLWFENYHAIEAHLIWVIQCQEDMMGKDKGDELVDWALSREGNALT</sequence>
<dbReference type="InterPro" id="IPR000697">
    <property type="entry name" value="WH1/EVH1_dom"/>
</dbReference>
<evidence type="ECO:0000256" key="1">
    <source>
        <dbReference type="ARBA" id="ARBA00022553"/>
    </source>
</evidence>
<feature type="compositionally biased region" description="Pro residues" evidence="2">
    <location>
        <begin position="357"/>
        <end position="367"/>
    </location>
</feature>
<feature type="domain" description="WH1" evidence="3">
    <location>
        <begin position="17"/>
        <end position="129"/>
    </location>
</feature>
<feature type="region of interest" description="Disordered" evidence="2">
    <location>
        <begin position="239"/>
        <end position="630"/>
    </location>
</feature>
<dbReference type="GeneID" id="63710540"/>
<feature type="region of interest" description="Disordered" evidence="2">
    <location>
        <begin position="123"/>
        <end position="212"/>
    </location>
</feature>
<feature type="compositionally biased region" description="Basic and acidic residues" evidence="2">
    <location>
        <begin position="123"/>
        <end position="134"/>
    </location>
</feature>
<dbReference type="EMBL" id="LHQR01000013">
    <property type="protein sequence ID" value="KXG54382.1"/>
    <property type="molecule type" value="Genomic_DNA"/>
</dbReference>
<dbReference type="GO" id="GO:0030479">
    <property type="term" value="C:actin cortical patch"/>
    <property type="evidence" value="ECO:0007669"/>
    <property type="project" value="UniProtKB-ARBA"/>
</dbReference>
<dbReference type="OrthoDB" id="3481585at2759"/>
<organism evidence="5 6">
    <name type="scientific">Penicillium patulum</name>
    <name type="common">Penicillium griseofulvum</name>
    <dbReference type="NCBI Taxonomy" id="5078"/>
    <lineage>
        <taxon>Eukaryota</taxon>
        <taxon>Fungi</taxon>
        <taxon>Dikarya</taxon>
        <taxon>Ascomycota</taxon>
        <taxon>Pezizomycotina</taxon>
        <taxon>Eurotiomycetes</taxon>
        <taxon>Eurotiomycetidae</taxon>
        <taxon>Eurotiales</taxon>
        <taxon>Aspergillaceae</taxon>
        <taxon>Penicillium</taxon>
    </lineage>
</organism>
<dbReference type="FunFam" id="2.30.29.30:FF:000281">
    <property type="entry name" value="Actin associated protein"/>
    <property type="match status" value="1"/>
</dbReference>
<feature type="compositionally biased region" description="Low complexity" evidence="2">
    <location>
        <begin position="331"/>
        <end position="340"/>
    </location>
</feature>
<keyword evidence="6" id="KW-1185">Reference proteome</keyword>
<evidence type="ECO:0000259" key="4">
    <source>
        <dbReference type="PROSITE" id="PS51082"/>
    </source>
</evidence>
<evidence type="ECO:0000313" key="5">
    <source>
        <dbReference type="EMBL" id="KXG54382.1"/>
    </source>
</evidence>
<comment type="caution">
    <text evidence="5">The sequence shown here is derived from an EMBL/GenBank/DDBJ whole genome shotgun (WGS) entry which is preliminary data.</text>
</comment>
<dbReference type="SMART" id="SM00461">
    <property type="entry name" value="WH1"/>
    <property type="match status" value="1"/>
</dbReference>
<reference evidence="5 6" key="1">
    <citation type="journal article" date="2016" name="BMC Genomics">
        <title>Genome sequencing and secondary metabolism of the postharvest pathogen Penicillium griseofulvum.</title>
        <authorList>
            <person name="Banani H."/>
            <person name="Marcet-Houben M."/>
            <person name="Ballester A.R."/>
            <person name="Abbruscato P."/>
            <person name="Gonzalez-Candelas L."/>
            <person name="Gabaldon T."/>
            <person name="Spadaro D."/>
        </authorList>
    </citation>
    <scope>NUCLEOTIDE SEQUENCE [LARGE SCALE GENOMIC DNA]</scope>
    <source>
        <strain evidence="5 6">PG3</strain>
    </source>
</reference>
<evidence type="ECO:0000256" key="2">
    <source>
        <dbReference type="SAM" id="MobiDB-lite"/>
    </source>
</evidence>
<feature type="compositionally biased region" description="Basic and acidic residues" evidence="2">
    <location>
        <begin position="593"/>
        <end position="603"/>
    </location>
</feature>
<dbReference type="Proteomes" id="UP000070168">
    <property type="component" value="Unassembled WGS sequence"/>
</dbReference>
<accession>A0A135LZJ4</accession>
<dbReference type="AlphaFoldDB" id="A0A135LZJ4"/>
<feature type="compositionally biased region" description="Pro residues" evidence="2">
    <location>
        <begin position="170"/>
        <end position="199"/>
    </location>
</feature>
<dbReference type="SUPFAM" id="SSF50729">
    <property type="entry name" value="PH domain-like"/>
    <property type="match status" value="1"/>
</dbReference>
<feature type="compositionally biased region" description="Low complexity" evidence="2">
    <location>
        <begin position="608"/>
        <end position="623"/>
    </location>
</feature>
<feature type="compositionally biased region" description="Pro residues" evidence="2">
    <location>
        <begin position="259"/>
        <end position="272"/>
    </location>
</feature>
<dbReference type="SUPFAM" id="SSF101447">
    <property type="entry name" value="Formin homology 2 domain (FH2 domain)"/>
    <property type="match status" value="1"/>
</dbReference>
<dbReference type="CDD" id="cd01205">
    <property type="entry name" value="EVH1_WASP-like"/>
    <property type="match status" value="1"/>
</dbReference>
<dbReference type="Pfam" id="PF00568">
    <property type="entry name" value="WH1"/>
    <property type="match status" value="1"/>
</dbReference>
<feature type="compositionally biased region" description="Pro residues" evidence="2">
    <location>
        <begin position="397"/>
        <end position="568"/>
    </location>
</feature>
<feature type="compositionally biased region" description="Pro residues" evidence="2">
    <location>
        <begin position="311"/>
        <end position="330"/>
    </location>
</feature>
<dbReference type="OMA" id="THDYLRI"/>